<accession>A0A382V0Y5</accession>
<dbReference type="AlphaFoldDB" id="A0A382V0Y5"/>
<proteinExistence type="predicted"/>
<dbReference type="SUPFAM" id="SSF50475">
    <property type="entry name" value="FMN-binding split barrel"/>
    <property type="match status" value="1"/>
</dbReference>
<dbReference type="Gene3D" id="2.30.110.10">
    <property type="entry name" value="Electron Transport, Fmn-binding Protein, Chain A"/>
    <property type="match status" value="1"/>
</dbReference>
<evidence type="ECO:0000313" key="1">
    <source>
        <dbReference type="EMBL" id="SVD40077.1"/>
    </source>
</evidence>
<sequence length="82" mass="8771">MFYEPKNGHDLPENPLNALVIPRPIGWISTLNSEGVPNLAPYSFFNAVAYTPPQVMFAATGGHMFGGSKDAVADAESTGEFV</sequence>
<name>A0A382V0Y5_9ZZZZ</name>
<organism evidence="1">
    <name type="scientific">marine metagenome</name>
    <dbReference type="NCBI Taxonomy" id="408172"/>
    <lineage>
        <taxon>unclassified sequences</taxon>
        <taxon>metagenomes</taxon>
        <taxon>ecological metagenomes</taxon>
    </lineage>
</organism>
<reference evidence="1" key="1">
    <citation type="submission" date="2018-05" db="EMBL/GenBank/DDBJ databases">
        <authorList>
            <person name="Lanie J.A."/>
            <person name="Ng W.-L."/>
            <person name="Kazmierczak K.M."/>
            <person name="Andrzejewski T.M."/>
            <person name="Davidsen T.M."/>
            <person name="Wayne K.J."/>
            <person name="Tettelin H."/>
            <person name="Glass J.I."/>
            <person name="Rusch D."/>
            <person name="Podicherti R."/>
            <person name="Tsui H.-C.T."/>
            <person name="Winkler M.E."/>
        </authorList>
    </citation>
    <scope>NUCLEOTIDE SEQUENCE</scope>
</reference>
<protein>
    <recommendedName>
        <fullName evidence="2">Flavin reductase like domain-containing protein</fullName>
    </recommendedName>
</protein>
<dbReference type="PANTHER" id="PTHR43812">
    <property type="entry name" value="BLR2425 PROTEIN"/>
    <property type="match status" value="1"/>
</dbReference>
<evidence type="ECO:0008006" key="2">
    <source>
        <dbReference type="Google" id="ProtNLM"/>
    </source>
</evidence>
<dbReference type="EMBL" id="UINC01148280">
    <property type="protein sequence ID" value="SVD40077.1"/>
    <property type="molecule type" value="Genomic_DNA"/>
</dbReference>
<gene>
    <name evidence="1" type="ORF">METZ01_LOCUS392931</name>
</gene>
<dbReference type="PANTHER" id="PTHR43812:SF2">
    <property type="entry name" value="FLAVIN REDUCTASE LIKE DOMAIN-CONTAINING PROTEIN"/>
    <property type="match status" value="1"/>
</dbReference>
<feature type="non-terminal residue" evidence="1">
    <location>
        <position position="82"/>
    </location>
</feature>
<dbReference type="InterPro" id="IPR012349">
    <property type="entry name" value="Split_barrel_FMN-bd"/>
</dbReference>